<evidence type="ECO:0000313" key="1">
    <source>
        <dbReference type="EMBL" id="SCF42635.1"/>
    </source>
</evidence>
<reference evidence="1 2" key="1">
    <citation type="submission" date="2016-06" db="EMBL/GenBank/DDBJ databases">
        <authorList>
            <person name="Kjaerup R.B."/>
            <person name="Dalgaard T.S."/>
            <person name="Juul-Madsen H.R."/>
        </authorList>
    </citation>
    <scope>NUCLEOTIDE SEQUENCE [LARGE SCALE GENOMIC DNA]</scope>
    <source>
        <strain evidence="1 2">DSM 44871</strain>
    </source>
</reference>
<dbReference type="SUPFAM" id="SSF55073">
    <property type="entry name" value="Nucleotide cyclase"/>
    <property type="match status" value="1"/>
</dbReference>
<evidence type="ECO:0000313" key="2">
    <source>
        <dbReference type="Proteomes" id="UP000198864"/>
    </source>
</evidence>
<dbReference type="AlphaFoldDB" id="A0A1C5ABQ6"/>
<dbReference type="Gene3D" id="3.30.70.1230">
    <property type="entry name" value="Nucleotide cyclase"/>
    <property type="match status" value="1"/>
</dbReference>
<name>A0A1C5ABQ6_9ACTN</name>
<gene>
    <name evidence="1" type="ORF">GA0070561_6625</name>
</gene>
<dbReference type="STRING" id="285676.GA0070561_6625"/>
<dbReference type="RefSeq" id="WP_091408705.1">
    <property type="nucleotide sequence ID" value="NZ_FMCR01000009.1"/>
</dbReference>
<evidence type="ECO:0008006" key="3">
    <source>
        <dbReference type="Google" id="ProtNLM"/>
    </source>
</evidence>
<accession>A0A1C5ABQ6</accession>
<organism evidence="1 2">
    <name type="scientific">Micromonospora saelicesensis</name>
    <dbReference type="NCBI Taxonomy" id="285676"/>
    <lineage>
        <taxon>Bacteria</taxon>
        <taxon>Bacillati</taxon>
        <taxon>Actinomycetota</taxon>
        <taxon>Actinomycetes</taxon>
        <taxon>Micromonosporales</taxon>
        <taxon>Micromonosporaceae</taxon>
        <taxon>Micromonospora</taxon>
    </lineage>
</organism>
<sequence length="293" mass="32105">MTAEPTGVRGSFRTLARRLVRDSFPDRTLDEVDHYVARAEARIHRRMFRPKPDPNFGFIVVVALARNGAPELARWETQWRFLSSAMSSALDYADMNDVDWHDSGDGVVLFVSPPDRAGRVSHFVAHLAHQLAGAGRSRRDDDRLRVRVALHMGHLIRHETGWGGSAVVTAMRLVDSESLRSAMTAVRGAALAIIASDMFYRDVVGQDYRGGLDPSAFRAVDVTGKELHQQAWIWVPGEAHPSPLPGTVQVRSDRSTIVGPIVGGPIVGDRVGGGKVVYGTEGTRDGNGPDDRR</sequence>
<protein>
    <recommendedName>
        <fullName evidence="3">Guanylate cyclase domain-containing protein</fullName>
    </recommendedName>
</protein>
<dbReference type="InterPro" id="IPR029787">
    <property type="entry name" value="Nucleotide_cyclase"/>
</dbReference>
<dbReference type="EMBL" id="FMCR01000009">
    <property type="protein sequence ID" value="SCF42635.1"/>
    <property type="molecule type" value="Genomic_DNA"/>
</dbReference>
<dbReference type="Proteomes" id="UP000198864">
    <property type="component" value="Unassembled WGS sequence"/>
</dbReference>
<proteinExistence type="predicted"/>